<organism evidence="1 2">
    <name type="scientific">Acaulospora colombiana</name>
    <dbReference type="NCBI Taxonomy" id="27376"/>
    <lineage>
        <taxon>Eukaryota</taxon>
        <taxon>Fungi</taxon>
        <taxon>Fungi incertae sedis</taxon>
        <taxon>Mucoromycota</taxon>
        <taxon>Glomeromycotina</taxon>
        <taxon>Glomeromycetes</taxon>
        <taxon>Diversisporales</taxon>
        <taxon>Acaulosporaceae</taxon>
        <taxon>Acaulospora</taxon>
    </lineage>
</organism>
<evidence type="ECO:0000313" key="1">
    <source>
        <dbReference type="EMBL" id="CAG8570880.1"/>
    </source>
</evidence>
<evidence type="ECO:0000313" key="2">
    <source>
        <dbReference type="Proteomes" id="UP000789525"/>
    </source>
</evidence>
<dbReference type="EMBL" id="CAJVPT010010481">
    <property type="protein sequence ID" value="CAG8570880.1"/>
    <property type="molecule type" value="Genomic_DNA"/>
</dbReference>
<proteinExistence type="predicted"/>
<protein>
    <submittedName>
        <fullName evidence="1">4391_t:CDS:1</fullName>
    </submittedName>
</protein>
<keyword evidence="2" id="KW-1185">Reference proteome</keyword>
<sequence length="614" mass="68760">MSVYNAYAATSHGPSAPFFSQQTRQPQPYQQPYQGYYAPTPQPPPMDENEFRSFYAQRLGTLTVNSRPIIQDLSMLAQSYPHMAHVVVDAIERQMAPPFKLPLFYLLDSIAKNAFEPYAAAFSSRIVRLFLDTYYAVDQQTQHKMREMMATWRSGSPNHRELFGSAVQSEIERVWGTSVRRLLPLTLPRPLKPSVLSGQRVPSASQVMTELDVVLVQKERAAQQNPYDELLPRHINALQELKKMVPTMNTGDLTATLTRLREMARASVGTVQHIPVQPAPPVSYGPTGYPTMSQPPFGYPPAPAVLPTSIVPSPAKQSVSAPVAIEISATTSLEDYEKAILRCKLKITSNDIARTPPQVLPFLYIKNSPQCNECGMRFPAGEDGKVKLRDHLDQHFRQNTRATENNWVADIPEHPLNKTKRSFAKMTDKQRAEAVETLRKELEAKFLVVPPGEEGKEIRCGICMEVIKVEFQEDDDEGDWVWKNAVKVDNKVGSTLKALNHQNPNMPKIYHATCHHDWANSSFNKQRLAEMNSSRQGTPEVHSRGTGSQDGTPLRIKSDSPKTPPRLLAVAGTKRKAAISSDPNRPALLSSKEGTPLSQTEDDEPRLKRRVVQT</sequence>
<accession>A0ACA9M7C4</accession>
<dbReference type="Proteomes" id="UP000789525">
    <property type="component" value="Unassembled WGS sequence"/>
</dbReference>
<gene>
    <name evidence="1" type="ORF">ACOLOM_LOCUS5600</name>
</gene>
<comment type="caution">
    <text evidence="1">The sequence shown here is derived from an EMBL/GenBank/DDBJ whole genome shotgun (WGS) entry which is preliminary data.</text>
</comment>
<name>A0ACA9M7C4_9GLOM</name>
<reference evidence="1" key="1">
    <citation type="submission" date="2021-06" db="EMBL/GenBank/DDBJ databases">
        <authorList>
            <person name="Kallberg Y."/>
            <person name="Tangrot J."/>
            <person name="Rosling A."/>
        </authorList>
    </citation>
    <scope>NUCLEOTIDE SEQUENCE</scope>
    <source>
        <strain evidence="1">CL356</strain>
    </source>
</reference>